<evidence type="ECO:0000259" key="2">
    <source>
        <dbReference type="PROSITE" id="PS51664"/>
    </source>
</evidence>
<evidence type="ECO:0000313" key="4">
    <source>
        <dbReference type="Proteomes" id="UP001370348"/>
    </source>
</evidence>
<accession>A0ABZ2LZB3</accession>
<proteinExistence type="predicted"/>
<organism evidence="3 4">
    <name type="scientific">Pendulispora albinea</name>
    <dbReference type="NCBI Taxonomy" id="2741071"/>
    <lineage>
        <taxon>Bacteria</taxon>
        <taxon>Pseudomonadati</taxon>
        <taxon>Myxococcota</taxon>
        <taxon>Myxococcia</taxon>
        <taxon>Myxococcales</taxon>
        <taxon>Sorangiineae</taxon>
        <taxon>Pendulisporaceae</taxon>
        <taxon>Pendulispora</taxon>
    </lineage>
</organism>
<dbReference type="RefSeq" id="WP_394825906.1">
    <property type="nucleotide sequence ID" value="NZ_CP089984.1"/>
</dbReference>
<protein>
    <submittedName>
        <fullName evidence="3">YcaO-like family protein</fullName>
    </submittedName>
</protein>
<dbReference type="PANTHER" id="PTHR37809:SF1">
    <property type="entry name" value="RIBOSOMAL PROTEIN S12 METHYLTHIOTRANSFERASE ACCESSORY FACTOR YCAO"/>
    <property type="match status" value="1"/>
</dbReference>
<evidence type="ECO:0000313" key="3">
    <source>
        <dbReference type="EMBL" id="WXB16281.1"/>
    </source>
</evidence>
<evidence type="ECO:0000256" key="1">
    <source>
        <dbReference type="SAM" id="MobiDB-lite"/>
    </source>
</evidence>
<dbReference type="Pfam" id="PF07812">
    <property type="entry name" value="TfuA"/>
    <property type="match status" value="1"/>
</dbReference>
<dbReference type="PANTHER" id="PTHR37809">
    <property type="entry name" value="RIBOSOMAL PROTEIN S12 METHYLTHIOTRANSFERASE ACCESSORY FACTOR YCAO"/>
    <property type="match status" value="1"/>
</dbReference>
<sequence length="853" mass="94041">MRDPSLVAIIDGVFDREYAVTTREIRMAIARGVRVVGSSSMGALRAAEVHEMIGVGRIYELYRSGSIQRDDEVAIRLDAATGAALTEPLANVRFAVDGLVRAGTLDPQKGARIIETASALHFSERTYPNILHEAGLAHLEDAGQLIAALRSIDLKREDAQTLLERLLELGADPHWDRGYATRERHDEHRDHFESARVSTTAPADAALFVWEFGEPIQWAELVTFLAVTGKLDLHARRVFARARIDEPTDVHPRGGLQLQSVQELFGATMTEWGWNTPEEVHVTLNDLGIGFDDIQAQLQNERLVRKKLHAVATSQPESFMRAMKIDLLMTDLALKREVMRLGALRVLAQAAPEPASPPTDSELQEAKRALLCERSEMAWEGLLDESGMCEADARPIVELIASARRVGVALLETLEQGRSAAGKARAPMTSWPRAPRATGSASRSIADTEAAAIAQKLGRIIGVTRVAQLGELERFGLHVGAAYRASEWSSTIGSGKGESIERAITGALMEELEKYCQERFTPDTAIDTPFCRLEPASAIDPRQCALPFDSSYSATSPIAWSWADDLVAGEPILVPTALVSMRRVRNDVLYSPRRGAKIFSSNGLASGFTITEALVHALCERIERHAMKLAEQAISNPGHLPERSRWPFTYIDLLRCPDSTQRLLDGIRRAGYEARVMDVTGEVGVPTFSARIFRPAALHGLDEKYAAGACTHPNAEVALNGALLEAVQGRITAISGAREDFGIKARSLGRHERPRPLSRGDAYWIRPYVPKKPLTDVRGKVAPSAREDLEFILQRLTAAGFERVLYWDLSRQETSPAHVVRALVPGMEDTNPFHTGLRARTLMVQDLMRRHGW</sequence>
<keyword evidence="4" id="KW-1185">Reference proteome</keyword>
<dbReference type="InterPro" id="IPR012924">
    <property type="entry name" value="TfuA_core"/>
</dbReference>
<dbReference type="PROSITE" id="PS51664">
    <property type="entry name" value="YCAO"/>
    <property type="match status" value="1"/>
</dbReference>
<name>A0ABZ2LZB3_9BACT</name>
<dbReference type="InterPro" id="IPR003776">
    <property type="entry name" value="YcaO-like_dom"/>
</dbReference>
<dbReference type="NCBIfam" id="TIGR00702">
    <property type="entry name" value="YcaO-type kinase domain"/>
    <property type="match status" value="1"/>
</dbReference>
<feature type="domain" description="YcaO" evidence="2">
    <location>
        <begin position="495"/>
        <end position="853"/>
    </location>
</feature>
<dbReference type="Gene3D" id="3.30.1330.230">
    <property type="match status" value="1"/>
</dbReference>
<dbReference type="Proteomes" id="UP001370348">
    <property type="component" value="Chromosome"/>
</dbReference>
<gene>
    <name evidence="3" type="ORF">LZC94_03175</name>
</gene>
<feature type="region of interest" description="Disordered" evidence="1">
    <location>
        <begin position="421"/>
        <end position="443"/>
    </location>
</feature>
<reference evidence="3 4" key="1">
    <citation type="submission" date="2021-12" db="EMBL/GenBank/DDBJ databases">
        <title>Discovery of the Pendulisporaceae a myxobacterial family with distinct sporulation behavior and unique specialized metabolism.</title>
        <authorList>
            <person name="Garcia R."/>
            <person name="Popoff A."/>
            <person name="Bader C.D."/>
            <person name="Loehr J."/>
            <person name="Walesch S."/>
            <person name="Walt C."/>
            <person name="Boldt J."/>
            <person name="Bunk B."/>
            <person name="Haeckl F.J.F.P.J."/>
            <person name="Gunesch A.P."/>
            <person name="Birkelbach J."/>
            <person name="Nuebel U."/>
            <person name="Pietschmann T."/>
            <person name="Bach T."/>
            <person name="Mueller R."/>
        </authorList>
    </citation>
    <scope>NUCLEOTIDE SEQUENCE [LARGE SCALE GENOMIC DNA]</scope>
    <source>
        <strain evidence="3 4">MSr11954</strain>
    </source>
</reference>
<dbReference type="Pfam" id="PF02624">
    <property type="entry name" value="YcaO"/>
    <property type="match status" value="1"/>
</dbReference>
<dbReference type="EMBL" id="CP089984">
    <property type="protein sequence ID" value="WXB16281.1"/>
    <property type="molecule type" value="Genomic_DNA"/>
</dbReference>